<comment type="caution">
    <text evidence="3">The sequence shown here is derived from an EMBL/GenBank/DDBJ whole genome shotgun (WGS) entry which is preliminary data.</text>
</comment>
<proteinExistence type="predicted"/>
<keyword evidence="4" id="KW-1185">Reference proteome</keyword>
<gene>
    <name evidence="3" type="ORF">H9641_11625</name>
</gene>
<evidence type="ECO:0000313" key="4">
    <source>
        <dbReference type="Proteomes" id="UP000655570"/>
    </source>
</evidence>
<dbReference type="SMART" id="SM00849">
    <property type="entry name" value="Lactamase_B"/>
    <property type="match status" value="1"/>
</dbReference>
<dbReference type="RefSeq" id="WP_191803920.1">
    <property type="nucleotide sequence ID" value="NZ_JACSQF010000011.1"/>
</dbReference>
<accession>A0ABR8U0X3</accession>
<dbReference type="Gene3D" id="3.60.15.10">
    <property type="entry name" value="Ribonuclease Z/Hydroxyacylglutathione hydrolase-like"/>
    <property type="match status" value="1"/>
</dbReference>
<dbReference type="SUPFAM" id="SSF56281">
    <property type="entry name" value="Metallo-hydrolase/oxidoreductase"/>
    <property type="match status" value="1"/>
</dbReference>
<name>A0ABR8U0X3_9CELL</name>
<dbReference type="Proteomes" id="UP000655570">
    <property type="component" value="Unassembled WGS sequence"/>
</dbReference>
<evidence type="ECO:0000313" key="3">
    <source>
        <dbReference type="EMBL" id="MBD7981358.1"/>
    </source>
</evidence>
<dbReference type="Pfam" id="PF00753">
    <property type="entry name" value="Lactamase_B"/>
    <property type="match status" value="1"/>
</dbReference>
<feature type="domain" description="Metallo-beta-lactamase" evidence="2">
    <location>
        <begin position="27"/>
        <end position="248"/>
    </location>
</feature>
<evidence type="ECO:0000256" key="1">
    <source>
        <dbReference type="SAM" id="MobiDB-lite"/>
    </source>
</evidence>
<dbReference type="InterPro" id="IPR036866">
    <property type="entry name" value="RibonucZ/Hydroxyglut_hydro"/>
</dbReference>
<protein>
    <submittedName>
        <fullName evidence="3">MBL fold metallo-hydrolase</fullName>
    </submittedName>
</protein>
<sequence length="313" mass="33013">MSTAPLALRELHEIADGVHVATAEIWTSITTVVVAPDGRALVVDPGITVEEVESLAATVSRRGWRVTAGFSTHPHWDHVLWSRSLGDVSRWACPTAVRAQERSLAEDLVKVEREAPGHDLALFGRLTPLPSTATDASAEGTPSGAVRLPWPDPARGATSSGSATASGAGAEVGEPLVLVVEHQAHAPGHGALVLPGAGVIVVGDMLSDLEVPLLDLASPDPVGDYRAGLDALEHAISEHGVHTLVPGHGHVCTGSDAVWERFGADRAYLDDLEAAVRDDTDDADGSDDPRLTGEWVVGEHRRQLAHLRRMRSA</sequence>
<dbReference type="InterPro" id="IPR001279">
    <property type="entry name" value="Metallo-B-lactamas"/>
</dbReference>
<feature type="compositionally biased region" description="Low complexity" evidence="1">
    <location>
        <begin position="156"/>
        <end position="168"/>
    </location>
</feature>
<feature type="region of interest" description="Disordered" evidence="1">
    <location>
        <begin position="131"/>
        <end position="168"/>
    </location>
</feature>
<evidence type="ECO:0000259" key="2">
    <source>
        <dbReference type="SMART" id="SM00849"/>
    </source>
</evidence>
<reference evidence="3 4" key="1">
    <citation type="submission" date="2020-08" db="EMBL/GenBank/DDBJ databases">
        <title>A Genomic Blueprint of the Chicken Gut Microbiome.</title>
        <authorList>
            <person name="Gilroy R."/>
            <person name="Ravi A."/>
            <person name="Getino M."/>
            <person name="Pursley I."/>
            <person name="Horton D.L."/>
            <person name="Alikhan N.-F."/>
            <person name="Baker D."/>
            <person name="Gharbi K."/>
            <person name="Hall N."/>
            <person name="Watson M."/>
            <person name="Adriaenssens E.M."/>
            <person name="Foster-Nyarko E."/>
            <person name="Jarju S."/>
            <person name="Secka A."/>
            <person name="Antonio M."/>
            <person name="Oren A."/>
            <person name="Chaudhuri R."/>
            <person name="La Ragione R.M."/>
            <person name="Hildebrand F."/>
            <person name="Pallen M.J."/>
        </authorList>
    </citation>
    <scope>NUCLEOTIDE SEQUENCE [LARGE SCALE GENOMIC DNA]</scope>
    <source>
        <strain evidence="3 4">Sa2CUA9</strain>
    </source>
</reference>
<dbReference type="EMBL" id="JACSQF010000011">
    <property type="protein sequence ID" value="MBD7981358.1"/>
    <property type="molecule type" value="Genomic_DNA"/>
</dbReference>
<organism evidence="3 4">
    <name type="scientific">Oerskovia merdavium</name>
    <dbReference type="NCBI Taxonomy" id="2762227"/>
    <lineage>
        <taxon>Bacteria</taxon>
        <taxon>Bacillati</taxon>
        <taxon>Actinomycetota</taxon>
        <taxon>Actinomycetes</taxon>
        <taxon>Micrococcales</taxon>
        <taxon>Cellulomonadaceae</taxon>
        <taxon>Oerskovia</taxon>
    </lineage>
</organism>